<protein>
    <submittedName>
        <fullName evidence="1">Uncharacterized protein</fullName>
    </submittedName>
</protein>
<evidence type="ECO:0000313" key="1">
    <source>
        <dbReference type="EMBL" id="KAI0028747.1"/>
    </source>
</evidence>
<organism evidence="1 2">
    <name type="scientific">Vararia minispora EC-137</name>
    <dbReference type="NCBI Taxonomy" id="1314806"/>
    <lineage>
        <taxon>Eukaryota</taxon>
        <taxon>Fungi</taxon>
        <taxon>Dikarya</taxon>
        <taxon>Basidiomycota</taxon>
        <taxon>Agaricomycotina</taxon>
        <taxon>Agaricomycetes</taxon>
        <taxon>Russulales</taxon>
        <taxon>Lachnocladiaceae</taxon>
        <taxon>Vararia</taxon>
    </lineage>
</organism>
<dbReference type="EMBL" id="MU273726">
    <property type="protein sequence ID" value="KAI0028747.1"/>
    <property type="molecule type" value="Genomic_DNA"/>
</dbReference>
<keyword evidence="2" id="KW-1185">Reference proteome</keyword>
<accession>A0ACB8QAS6</accession>
<proteinExistence type="predicted"/>
<sequence>MVELEAGDVYIRRIAAFIRTHEARLAEAAFQRRRPKKPTSVPTPSTAASALNPLSWFTSDAPSSASGRPKPLAFSIDTHHLFYLLIRMEAAGYNVGSLDVHVDGPSRPMSYVSVPGLDSDVLSISSIRSSLSAVSRFSLGIGSWGRSTPPSVDEELKYIYSSFNIIPALSLHAPGPKQIAELADDPPNTNALPLDVFRNLQSLECVDIDPRTLLGWSHLADGLWSLTVKKSGLDDMSDLLIGCVLDDMARRTGEKSSRQRRSVHRGPSRQASFHEADLPETIEEGVEEPMPITEQESVPATTPPKAEHELPASKWGFLRHLCLADNALTFFPSAPLTYLTSLTHLDLSSNLLVSVPDGLGALYNLTSLNVSDNMIDSVLGIYKRLGQVLVLNISHNRLDSLCGLERLMALERVDVRSNFIEEAEEVGRLAPLPHIVEVWIEGNPFTEYEDNYRVKVFDMFWREGKSIALDGSPAGFYERRNLTAVPPEQMSSSRPLSTAYSPPAVPVGSPPTTSPIGSPPFSSPPSALVAQAKPRKKKPKRIVDLGVGASTSELPRGTPSSQSSTTSPRSRVQHRRSQTDAASDVLPALPSSTAALSRATMKRAGRVSASVYEPAASAELQGEHKEADAFRAQIEALRSDVGEGWLKVFSQSQAVAGM</sequence>
<gene>
    <name evidence="1" type="ORF">K488DRAFT_80528</name>
</gene>
<reference evidence="1" key="2">
    <citation type="journal article" date="2022" name="New Phytol.">
        <title>Evolutionary transition to the ectomycorrhizal habit in the genomes of a hyperdiverse lineage of mushroom-forming fungi.</title>
        <authorList>
            <person name="Looney B."/>
            <person name="Miyauchi S."/>
            <person name="Morin E."/>
            <person name="Drula E."/>
            <person name="Courty P.E."/>
            <person name="Kohler A."/>
            <person name="Kuo A."/>
            <person name="LaButti K."/>
            <person name="Pangilinan J."/>
            <person name="Lipzen A."/>
            <person name="Riley R."/>
            <person name="Andreopoulos W."/>
            <person name="He G."/>
            <person name="Johnson J."/>
            <person name="Nolan M."/>
            <person name="Tritt A."/>
            <person name="Barry K.W."/>
            <person name="Grigoriev I.V."/>
            <person name="Nagy L.G."/>
            <person name="Hibbett D."/>
            <person name="Henrissat B."/>
            <person name="Matheny P.B."/>
            <person name="Labbe J."/>
            <person name="Martin F.M."/>
        </authorList>
    </citation>
    <scope>NUCLEOTIDE SEQUENCE</scope>
    <source>
        <strain evidence="1">EC-137</strain>
    </source>
</reference>
<reference evidence="1" key="1">
    <citation type="submission" date="2021-02" db="EMBL/GenBank/DDBJ databases">
        <authorList>
            <consortium name="DOE Joint Genome Institute"/>
            <person name="Ahrendt S."/>
            <person name="Looney B.P."/>
            <person name="Miyauchi S."/>
            <person name="Morin E."/>
            <person name="Drula E."/>
            <person name="Courty P.E."/>
            <person name="Chicoki N."/>
            <person name="Fauchery L."/>
            <person name="Kohler A."/>
            <person name="Kuo A."/>
            <person name="Labutti K."/>
            <person name="Pangilinan J."/>
            <person name="Lipzen A."/>
            <person name="Riley R."/>
            <person name="Andreopoulos W."/>
            <person name="He G."/>
            <person name="Johnson J."/>
            <person name="Barry K.W."/>
            <person name="Grigoriev I.V."/>
            <person name="Nagy L."/>
            <person name="Hibbett D."/>
            <person name="Henrissat B."/>
            <person name="Matheny P.B."/>
            <person name="Labbe J."/>
            <person name="Martin F."/>
        </authorList>
    </citation>
    <scope>NUCLEOTIDE SEQUENCE</scope>
    <source>
        <strain evidence="1">EC-137</strain>
    </source>
</reference>
<evidence type="ECO:0000313" key="2">
    <source>
        <dbReference type="Proteomes" id="UP000814128"/>
    </source>
</evidence>
<name>A0ACB8QAS6_9AGAM</name>
<comment type="caution">
    <text evidence="1">The sequence shown here is derived from an EMBL/GenBank/DDBJ whole genome shotgun (WGS) entry which is preliminary data.</text>
</comment>
<dbReference type="Proteomes" id="UP000814128">
    <property type="component" value="Unassembled WGS sequence"/>
</dbReference>